<dbReference type="EMBL" id="CAJMWY010000838">
    <property type="protein sequence ID" value="CAE6448858.1"/>
    <property type="molecule type" value="Genomic_DNA"/>
</dbReference>
<feature type="region of interest" description="Disordered" evidence="1">
    <location>
        <begin position="337"/>
        <end position="394"/>
    </location>
</feature>
<sequence length="394" mass="43249">MAAVWTGYRYSMLVFLLFTTIFVLIISAQNIETGRLVDGGKKSNVFTLIVSIFSTLFLALVLWFDLLKRLSVILEVRWELIWGAIIILFNIIGFASVASNKPPENTCHGGPKSAWNICAASQGMLALLALATIALIGHAGTVVVMIIKLSRRSEIAVWRVMTWGLYDELNPEPELARTTTNVPLTGTVEVGARPVSKILPPVPIILDDPPRPRDLTFSSVSSLLNPAPRELPGSTRPAEGRYQLYDAPVPVERPPVPRAFERVSGYIHDDPNTAIPSGLSMYYASTPVYDRFARGNEPYPSSGIGTPVTGALQPPTPLRIQKKDGRWLLADEAGALERTPVGEDRPELPARLQPKVREIQPPVAAQTAPIRRPSRTPPRILPGTLPHPNSYRPN</sequence>
<reference evidence="3" key="1">
    <citation type="submission" date="2021-01" db="EMBL/GenBank/DDBJ databases">
        <authorList>
            <person name="Kaushik A."/>
        </authorList>
    </citation>
    <scope>NUCLEOTIDE SEQUENCE</scope>
    <source>
        <strain evidence="3">AG4-RS23</strain>
    </source>
</reference>
<accession>A0A8H3B7B7</accession>
<evidence type="ECO:0008006" key="5">
    <source>
        <dbReference type="Google" id="ProtNLM"/>
    </source>
</evidence>
<feature type="transmembrane region" description="Helical" evidence="2">
    <location>
        <begin position="44"/>
        <end position="67"/>
    </location>
</feature>
<evidence type="ECO:0000313" key="3">
    <source>
        <dbReference type="EMBL" id="CAE6448858.1"/>
    </source>
</evidence>
<feature type="transmembrane region" description="Helical" evidence="2">
    <location>
        <begin position="79"/>
        <end position="99"/>
    </location>
</feature>
<keyword evidence="2" id="KW-0812">Transmembrane</keyword>
<dbReference type="AlphaFoldDB" id="A0A8H3B7B7"/>
<comment type="caution">
    <text evidence="3">The sequence shown here is derived from an EMBL/GenBank/DDBJ whole genome shotgun (WGS) entry which is preliminary data.</text>
</comment>
<keyword evidence="2" id="KW-1133">Transmembrane helix</keyword>
<keyword evidence="2" id="KW-0472">Membrane</keyword>
<gene>
    <name evidence="3" type="ORF">RDB_LOCUS51715</name>
</gene>
<dbReference type="Proteomes" id="UP000663861">
    <property type="component" value="Unassembled WGS sequence"/>
</dbReference>
<proteinExistence type="predicted"/>
<organism evidence="3 4">
    <name type="scientific">Rhizoctonia solani</name>
    <dbReference type="NCBI Taxonomy" id="456999"/>
    <lineage>
        <taxon>Eukaryota</taxon>
        <taxon>Fungi</taxon>
        <taxon>Dikarya</taxon>
        <taxon>Basidiomycota</taxon>
        <taxon>Agaricomycotina</taxon>
        <taxon>Agaricomycetes</taxon>
        <taxon>Cantharellales</taxon>
        <taxon>Ceratobasidiaceae</taxon>
        <taxon>Rhizoctonia</taxon>
    </lineage>
</organism>
<evidence type="ECO:0000256" key="1">
    <source>
        <dbReference type="SAM" id="MobiDB-lite"/>
    </source>
</evidence>
<evidence type="ECO:0000313" key="4">
    <source>
        <dbReference type="Proteomes" id="UP000663861"/>
    </source>
</evidence>
<evidence type="ECO:0000256" key="2">
    <source>
        <dbReference type="SAM" id="Phobius"/>
    </source>
</evidence>
<protein>
    <recommendedName>
        <fullName evidence="5">MARVEL domain-containing protein</fullName>
    </recommendedName>
</protein>
<feature type="transmembrane region" description="Helical" evidence="2">
    <location>
        <begin position="119"/>
        <end position="147"/>
    </location>
</feature>
<name>A0A8H3B7B7_9AGAM</name>